<evidence type="ECO:0000313" key="3">
    <source>
        <dbReference type="Proteomes" id="UP000310754"/>
    </source>
</evidence>
<reference evidence="2 3" key="1">
    <citation type="submission" date="2019-04" db="EMBL/GenBank/DDBJ databases">
        <title>Rhizobium terrae sp. nov., isolated from a paddy soil.</title>
        <authorList>
            <person name="Lin S.-Y."/>
            <person name="Hameed A."/>
            <person name="Huang H.-I."/>
            <person name="Young C.-C."/>
        </authorList>
    </citation>
    <scope>NUCLEOTIDE SEQUENCE [LARGE SCALE GENOMIC DNA]</scope>
    <source>
        <strain evidence="2 3">CC-HIH110</strain>
    </source>
</reference>
<dbReference type="Proteomes" id="UP000310754">
    <property type="component" value="Unassembled WGS sequence"/>
</dbReference>
<comment type="caution">
    <text evidence="2">The sequence shown here is derived from an EMBL/GenBank/DDBJ whole genome shotgun (WGS) entry which is preliminary data.</text>
</comment>
<sequence length="269" mass="29044">MSGFDSTWLALREPADRAARAPAMVARLSSHLATVNTPRVLDIGCGTGSTWRSLANALPDSVCWTLLDHDSTLLDEAKKRIGERENVQFYQHDLTDIDGLPLKDVAIVTASALFDLCSETFCAALSARLAAQSCGLYAALNYNGVMTWTLPLPLDAQVLANFNQHQRTDKGFGAALGPDATDCLHHHLVAHGFELSCASSPWRMDAGMKDLQIAFLTGLRLPLVEIGNLSPAQIDQWISERISLIDAPDSLCEVGHTDLIALPAIALQA</sequence>
<organism evidence="2 3">
    <name type="scientific">Allorhizobium terrae</name>
    <dbReference type="NCBI Taxonomy" id="1848972"/>
    <lineage>
        <taxon>Bacteria</taxon>
        <taxon>Pseudomonadati</taxon>
        <taxon>Pseudomonadota</taxon>
        <taxon>Alphaproteobacteria</taxon>
        <taxon>Hyphomicrobiales</taxon>
        <taxon>Rhizobiaceae</taxon>
        <taxon>Rhizobium/Agrobacterium group</taxon>
        <taxon>Allorhizobium</taxon>
    </lineage>
</organism>
<gene>
    <name evidence="2" type="ORF">E6C51_11715</name>
</gene>
<accession>A0A4S3ZV19</accession>
<evidence type="ECO:0000259" key="1">
    <source>
        <dbReference type="Pfam" id="PF13649"/>
    </source>
</evidence>
<dbReference type="GO" id="GO:0008168">
    <property type="term" value="F:methyltransferase activity"/>
    <property type="evidence" value="ECO:0007669"/>
    <property type="project" value="UniProtKB-KW"/>
</dbReference>
<keyword evidence="2" id="KW-0489">Methyltransferase</keyword>
<protein>
    <submittedName>
        <fullName evidence="2">Class I SAM-dependent methyltransferase</fullName>
    </submittedName>
</protein>
<dbReference type="InterPro" id="IPR029063">
    <property type="entry name" value="SAM-dependent_MTases_sf"/>
</dbReference>
<evidence type="ECO:0000313" key="2">
    <source>
        <dbReference type="EMBL" id="THF49610.1"/>
    </source>
</evidence>
<dbReference type="CDD" id="cd02440">
    <property type="entry name" value="AdoMet_MTases"/>
    <property type="match status" value="1"/>
</dbReference>
<dbReference type="SUPFAM" id="SSF53335">
    <property type="entry name" value="S-adenosyl-L-methionine-dependent methyltransferases"/>
    <property type="match status" value="1"/>
</dbReference>
<dbReference type="Gene3D" id="3.40.50.150">
    <property type="entry name" value="Vaccinia Virus protein VP39"/>
    <property type="match status" value="1"/>
</dbReference>
<dbReference type="GO" id="GO:0032259">
    <property type="term" value="P:methylation"/>
    <property type="evidence" value="ECO:0007669"/>
    <property type="project" value="UniProtKB-KW"/>
</dbReference>
<feature type="domain" description="Methyltransferase" evidence="1">
    <location>
        <begin position="40"/>
        <end position="120"/>
    </location>
</feature>
<dbReference type="Pfam" id="PF13649">
    <property type="entry name" value="Methyltransf_25"/>
    <property type="match status" value="1"/>
</dbReference>
<dbReference type="AlphaFoldDB" id="A0A4S3ZV19"/>
<keyword evidence="3" id="KW-1185">Reference proteome</keyword>
<dbReference type="RefSeq" id="WP_190236069.1">
    <property type="nucleotide sequence ID" value="NZ_SSOA01000005.1"/>
</dbReference>
<keyword evidence="2" id="KW-0808">Transferase</keyword>
<name>A0A4S3ZV19_9HYPH</name>
<proteinExistence type="predicted"/>
<dbReference type="EMBL" id="SSOA01000005">
    <property type="protein sequence ID" value="THF49610.1"/>
    <property type="molecule type" value="Genomic_DNA"/>
</dbReference>
<dbReference type="InterPro" id="IPR041698">
    <property type="entry name" value="Methyltransf_25"/>
</dbReference>